<evidence type="ECO:0000256" key="1">
    <source>
        <dbReference type="ARBA" id="ARBA00022857"/>
    </source>
</evidence>
<evidence type="ECO:0000259" key="2">
    <source>
        <dbReference type="SMART" id="SM00829"/>
    </source>
</evidence>
<dbReference type="GO" id="GO:0016491">
    <property type="term" value="F:oxidoreductase activity"/>
    <property type="evidence" value="ECO:0007669"/>
    <property type="project" value="InterPro"/>
</dbReference>
<organism evidence="3 4">
    <name type="scientific">Candidatus Sungbacteria bacterium RIFCSPLOWO2_12_FULL_41_11</name>
    <dbReference type="NCBI Taxonomy" id="1802286"/>
    <lineage>
        <taxon>Bacteria</taxon>
        <taxon>Candidatus Sungiibacteriota</taxon>
    </lineage>
</organism>
<name>A0A1G2LSY3_9BACT</name>
<reference evidence="3 4" key="1">
    <citation type="journal article" date="2016" name="Nat. Commun.">
        <title>Thousands of microbial genomes shed light on interconnected biogeochemical processes in an aquifer system.</title>
        <authorList>
            <person name="Anantharaman K."/>
            <person name="Brown C.T."/>
            <person name="Hug L.A."/>
            <person name="Sharon I."/>
            <person name="Castelle C.J."/>
            <person name="Probst A.J."/>
            <person name="Thomas B.C."/>
            <person name="Singh A."/>
            <person name="Wilkins M.J."/>
            <person name="Karaoz U."/>
            <person name="Brodie E.L."/>
            <person name="Williams K.H."/>
            <person name="Hubbard S.S."/>
            <person name="Banfield J.F."/>
        </authorList>
    </citation>
    <scope>NUCLEOTIDE SEQUENCE [LARGE SCALE GENOMIC DNA]</scope>
</reference>
<dbReference type="InterPro" id="IPR013154">
    <property type="entry name" value="ADH-like_N"/>
</dbReference>
<gene>
    <name evidence="3" type="ORF">A3G49_03420</name>
</gene>
<dbReference type="PANTHER" id="PTHR44154">
    <property type="entry name" value="QUINONE OXIDOREDUCTASE"/>
    <property type="match status" value="1"/>
</dbReference>
<evidence type="ECO:0000313" key="4">
    <source>
        <dbReference type="Proteomes" id="UP000177171"/>
    </source>
</evidence>
<dbReference type="InterPro" id="IPR036291">
    <property type="entry name" value="NAD(P)-bd_dom_sf"/>
</dbReference>
<dbReference type="Gene3D" id="3.40.50.720">
    <property type="entry name" value="NAD(P)-binding Rossmann-like Domain"/>
    <property type="match status" value="1"/>
</dbReference>
<sequence>MKAVFFEKPGGLEVLQYGELPTPKPQKGEALMRVRAAGLNRLDIWLREDKENARNIPMPHISGSDAAGIVEEINGEGPLKAGQEVVLNPAIPCGTCPRCKNGKSCELVKIFGVKNQGSYAEYITAPISQFYPKSQNISFAEAAAFPLTFLTAWHMLVGRANLQKGETVFVWGASGGLGSSAIQVAKYLGAKVVAAAKSEEDAKQICEIGADEIIIYTKGNVENAVKNLTNGLGVDVVFESVGEKTWGTTLAMLRPFGRVVIAGTTSGDMGTQDLSDIYVRQLSIFGARMGTKEEFEKVLEIVAAGKLKPIIDKTFSLKDAAEAQKRMVEGKHFGKIVLEIQ</sequence>
<dbReference type="Gene3D" id="3.90.180.10">
    <property type="entry name" value="Medium-chain alcohol dehydrogenases, catalytic domain"/>
    <property type="match status" value="1"/>
</dbReference>
<evidence type="ECO:0000313" key="3">
    <source>
        <dbReference type="EMBL" id="OHA14755.1"/>
    </source>
</evidence>
<dbReference type="InterPro" id="IPR011032">
    <property type="entry name" value="GroES-like_sf"/>
</dbReference>
<dbReference type="AlphaFoldDB" id="A0A1G2LSY3"/>
<dbReference type="SUPFAM" id="SSF51735">
    <property type="entry name" value="NAD(P)-binding Rossmann-fold domains"/>
    <property type="match status" value="1"/>
</dbReference>
<dbReference type="Pfam" id="PF00107">
    <property type="entry name" value="ADH_zinc_N"/>
    <property type="match status" value="1"/>
</dbReference>
<dbReference type="Pfam" id="PF08240">
    <property type="entry name" value="ADH_N"/>
    <property type="match status" value="1"/>
</dbReference>
<accession>A0A1G2LSY3</accession>
<protein>
    <recommendedName>
        <fullName evidence="2">Enoyl reductase (ER) domain-containing protein</fullName>
    </recommendedName>
</protein>
<dbReference type="InterPro" id="IPR013149">
    <property type="entry name" value="ADH-like_C"/>
</dbReference>
<dbReference type="EMBL" id="MHQY01000003">
    <property type="protein sequence ID" value="OHA14755.1"/>
    <property type="molecule type" value="Genomic_DNA"/>
</dbReference>
<feature type="domain" description="Enoyl reductase (ER)" evidence="2">
    <location>
        <begin position="10"/>
        <end position="338"/>
    </location>
</feature>
<dbReference type="InterPro" id="IPR020843">
    <property type="entry name" value="ER"/>
</dbReference>
<proteinExistence type="predicted"/>
<comment type="caution">
    <text evidence="3">The sequence shown here is derived from an EMBL/GenBank/DDBJ whole genome shotgun (WGS) entry which is preliminary data.</text>
</comment>
<dbReference type="SMART" id="SM00829">
    <property type="entry name" value="PKS_ER"/>
    <property type="match status" value="1"/>
</dbReference>
<dbReference type="InterPro" id="IPR051603">
    <property type="entry name" value="Zinc-ADH_QOR/CCCR"/>
</dbReference>
<dbReference type="PANTHER" id="PTHR44154:SF1">
    <property type="entry name" value="QUINONE OXIDOREDUCTASE"/>
    <property type="match status" value="1"/>
</dbReference>
<keyword evidence="1" id="KW-0521">NADP</keyword>
<dbReference type="SUPFAM" id="SSF50129">
    <property type="entry name" value="GroES-like"/>
    <property type="match status" value="1"/>
</dbReference>
<dbReference type="Proteomes" id="UP000177171">
    <property type="component" value="Unassembled WGS sequence"/>
</dbReference>